<keyword evidence="3" id="KW-1185">Reference proteome</keyword>
<dbReference type="EMBL" id="QCZG01000008">
    <property type="protein sequence ID" value="PWA12471.1"/>
    <property type="molecule type" value="Genomic_DNA"/>
</dbReference>
<evidence type="ECO:0000313" key="3">
    <source>
        <dbReference type="Proteomes" id="UP000245998"/>
    </source>
</evidence>
<protein>
    <submittedName>
        <fullName evidence="2">Uncharacterized protein</fullName>
    </submittedName>
</protein>
<dbReference type="AlphaFoldDB" id="A0A2U1K4M6"/>
<gene>
    <name evidence="2" type="ORF">DCC39_05505</name>
</gene>
<dbReference type="Proteomes" id="UP000245998">
    <property type="component" value="Unassembled WGS sequence"/>
</dbReference>
<proteinExistence type="predicted"/>
<feature type="transmembrane region" description="Helical" evidence="1">
    <location>
        <begin position="6"/>
        <end position="28"/>
    </location>
</feature>
<comment type="caution">
    <text evidence="2">The sequence shown here is derived from an EMBL/GenBank/DDBJ whole genome shotgun (WGS) entry which is preliminary data.</text>
</comment>
<name>A0A2U1K4M6_9BACI</name>
<keyword evidence="1" id="KW-0472">Membrane</keyword>
<organism evidence="2 3">
    <name type="scientific">Pueribacillus theae</name>
    <dbReference type="NCBI Taxonomy" id="2171751"/>
    <lineage>
        <taxon>Bacteria</taxon>
        <taxon>Bacillati</taxon>
        <taxon>Bacillota</taxon>
        <taxon>Bacilli</taxon>
        <taxon>Bacillales</taxon>
        <taxon>Bacillaceae</taxon>
        <taxon>Pueribacillus</taxon>
    </lineage>
</organism>
<accession>A0A2U1K4M6</accession>
<dbReference type="RefSeq" id="WP_116553888.1">
    <property type="nucleotide sequence ID" value="NZ_QCZG01000008.1"/>
</dbReference>
<sequence length="160" mass="18704">MFIEEIINFFFQNIFFVLVILFGISRFFKRAVSSTEQKERKAGPPPLPPVAKPFFEKKVEKEEHNKPQTDFAEEVEELDGVKTESDEFAIPIPSVDIGETIELPSMKRKWENKNERLASVSHKGTFHAPTHRQVVDGIVWAEILGPPRSRKPYDYRRRRY</sequence>
<evidence type="ECO:0000313" key="2">
    <source>
        <dbReference type="EMBL" id="PWA12471.1"/>
    </source>
</evidence>
<keyword evidence="1" id="KW-0812">Transmembrane</keyword>
<reference evidence="2 3" key="1">
    <citation type="submission" date="2018-04" db="EMBL/GenBank/DDBJ databases">
        <title>Camelliibacillus theae gen. nov., sp. nov., isolated from Pu'er tea.</title>
        <authorList>
            <person name="Niu L."/>
        </authorList>
    </citation>
    <scope>NUCLEOTIDE SEQUENCE [LARGE SCALE GENOMIC DNA]</scope>
    <source>
        <strain evidence="2 3">T8</strain>
    </source>
</reference>
<evidence type="ECO:0000256" key="1">
    <source>
        <dbReference type="SAM" id="Phobius"/>
    </source>
</evidence>
<keyword evidence="1" id="KW-1133">Transmembrane helix</keyword>